<accession>A0A1U9R1S2</accession>
<protein>
    <submittedName>
        <fullName evidence="2">ABC transporter substrate-binding protein</fullName>
    </submittedName>
</protein>
<dbReference type="InterPro" id="IPR030678">
    <property type="entry name" value="Peptide/Ni-bd"/>
</dbReference>
<dbReference type="PROSITE" id="PS51257">
    <property type="entry name" value="PROKAR_LIPOPROTEIN"/>
    <property type="match status" value="1"/>
</dbReference>
<evidence type="ECO:0000259" key="1">
    <source>
        <dbReference type="Pfam" id="PF00496"/>
    </source>
</evidence>
<dbReference type="GO" id="GO:0043190">
    <property type="term" value="C:ATP-binding cassette (ABC) transporter complex"/>
    <property type="evidence" value="ECO:0007669"/>
    <property type="project" value="InterPro"/>
</dbReference>
<gene>
    <name evidence="2" type="ORF">BBN63_34080</name>
</gene>
<dbReference type="Gene3D" id="3.10.105.10">
    <property type="entry name" value="Dipeptide-binding Protein, Domain 3"/>
    <property type="match status" value="1"/>
</dbReference>
<dbReference type="Proteomes" id="UP000189677">
    <property type="component" value="Chromosome"/>
</dbReference>
<dbReference type="GO" id="GO:0042597">
    <property type="term" value="C:periplasmic space"/>
    <property type="evidence" value="ECO:0007669"/>
    <property type="project" value="UniProtKB-ARBA"/>
</dbReference>
<evidence type="ECO:0000313" key="2">
    <source>
        <dbReference type="EMBL" id="AQU70452.1"/>
    </source>
</evidence>
<evidence type="ECO:0000313" key="3">
    <source>
        <dbReference type="Proteomes" id="UP000189677"/>
    </source>
</evidence>
<dbReference type="OrthoDB" id="9046151at2"/>
<keyword evidence="3" id="KW-1185">Reference proteome</keyword>
<name>A0A1U9R1S2_STRNV</name>
<dbReference type="CDD" id="cd00995">
    <property type="entry name" value="PBP2_NikA_DppA_OppA_like"/>
    <property type="match status" value="1"/>
</dbReference>
<dbReference type="EMBL" id="CP018047">
    <property type="protein sequence ID" value="AQU70452.1"/>
    <property type="molecule type" value="Genomic_DNA"/>
</dbReference>
<proteinExistence type="predicted"/>
<dbReference type="SUPFAM" id="SSF53850">
    <property type="entry name" value="Periplasmic binding protein-like II"/>
    <property type="match status" value="1"/>
</dbReference>
<sequence>MTRFDTGPPLSRRTVLRVGAGAGAGLTLGLGSACAGPTGAPGPGTISLGFNRSLVSLDNKLNQFDAAVTVQRAVRQSLTRVGEGLKLQLVLADRFELTAPTRWTVRLRSGVRYSDGSPVTVADVATALKMYGQVNGSFITGFFPELPTVEQVDSRTFHLRTGRPLPVLDYLMANILITPAKANRPEELSGGLGSGPYTVTAANGGTGEYSLARNTAYWGPRPRIDNVRVRFVPEESSRVMAMRAGELDVVDSLTPDSADQLDGLPGVSIQRAAGTRINQLFFNFRKKEGQPLADPRVRQALSLAVDGQALIRDVLTGSAEAARGVVPLTLEGAVRTGSYVYDPGKSRKMLDSLGVRGLKVKVIWETGEFAADTSVMEALLEMLRDVGVAATLQQFEPGGDILQWRQGRRGDWDILGNGFGSPSGQAISTLQGMFGGTAEKEKTRDTYQGFVVPRIADALSNASAEIDTARRLAQLATTQKEIWALWPALWAFVPDVVTARRDRVQDLGLQSVNSYDLATVRLEG</sequence>
<dbReference type="KEGG" id="snw:BBN63_34080"/>
<dbReference type="GO" id="GO:0015833">
    <property type="term" value="P:peptide transport"/>
    <property type="evidence" value="ECO:0007669"/>
    <property type="project" value="TreeGrafter"/>
</dbReference>
<dbReference type="Gene3D" id="3.40.190.10">
    <property type="entry name" value="Periplasmic binding protein-like II"/>
    <property type="match status" value="1"/>
</dbReference>
<dbReference type="Pfam" id="PF00496">
    <property type="entry name" value="SBP_bac_5"/>
    <property type="match status" value="1"/>
</dbReference>
<dbReference type="Gene3D" id="3.90.76.10">
    <property type="entry name" value="Dipeptide-binding Protein, Domain 1"/>
    <property type="match status" value="1"/>
</dbReference>
<dbReference type="PANTHER" id="PTHR30290:SF65">
    <property type="entry name" value="MONOACYL PHOSPHATIDYLINOSITOL TETRAMANNOSIDE-BINDING PROTEIN LPQW-RELATED"/>
    <property type="match status" value="1"/>
</dbReference>
<dbReference type="PANTHER" id="PTHR30290">
    <property type="entry name" value="PERIPLASMIC BINDING COMPONENT OF ABC TRANSPORTER"/>
    <property type="match status" value="1"/>
</dbReference>
<organism evidence="2 3">
    <name type="scientific">Streptomyces niveus</name>
    <name type="common">Streptomyces spheroides</name>
    <dbReference type="NCBI Taxonomy" id="193462"/>
    <lineage>
        <taxon>Bacteria</taxon>
        <taxon>Bacillati</taxon>
        <taxon>Actinomycetota</taxon>
        <taxon>Actinomycetes</taxon>
        <taxon>Kitasatosporales</taxon>
        <taxon>Streptomycetaceae</taxon>
        <taxon>Streptomyces</taxon>
    </lineage>
</organism>
<dbReference type="RefSeq" id="WP_078079148.1">
    <property type="nucleotide sequence ID" value="NZ_CP018047.1"/>
</dbReference>
<dbReference type="AlphaFoldDB" id="A0A1U9R1S2"/>
<feature type="domain" description="Solute-binding protein family 5" evidence="1">
    <location>
        <begin position="88"/>
        <end position="438"/>
    </location>
</feature>
<reference evidence="2 3" key="1">
    <citation type="submission" date="2016-11" db="EMBL/GenBank/DDBJ databases">
        <title>Complete genome sequence of Streptomyces niveus SCSIO 3406.</title>
        <authorList>
            <person name="Zhu Q."/>
            <person name="Cheng W."/>
            <person name="Song Y."/>
            <person name="Li Q."/>
            <person name="Ju J."/>
        </authorList>
    </citation>
    <scope>NUCLEOTIDE SEQUENCE [LARGE SCALE GENOMIC DNA]</scope>
    <source>
        <strain evidence="2 3">SCSIO 3406</strain>
    </source>
</reference>
<dbReference type="PIRSF" id="PIRSF002741">
    <property type="entry name" value="MppA"/>
    <property type="match status" value="1"/>
</dbReference>
<dbReference type="GO" id="GO:1904680">
    <property type="term" value="F:peptide transmembrane transporter activity"/>
    <property type="evidence" value="ECO:0007669"/>
    <property type="project" value="TreeGrafter"/>
</dbReference>
<dbReference type="InterPro" id="IPR039424">
    <property type="entry name" value="SBP_5"/>
</dbReference>
<dbReference type="PROSITE" id="PS51318">
    <property type="entry name" value="TAT"/>
    <property type="match status" value="1"/>
</dbReference>
<dbReference type="InterPro" id="IPR000914">
    <property type="entry name" value="SBP_5_dom"/>
</dbReference>
<dbReference type="InterPro" id="IPR006311">
    <property type="entry name" value="TAT_signal"/>
</dbReference>